<protein>
    <submittedName>
        <fullName evidence="3">Dynein_C domain-containing protein</fullName>
    </submittedName>
</protein>
<reference evidence="1 2" key="2">
    <citation type="submission" date="2018-11" db="EMBL/GenBank/DDBJ databases">
        <authorList>
            <consortium name="Pathogen Informatics"/>
        </authorList>
    </citation>
    <scope>NUCLEOTIDE SEQUENCE [LARGE SCALE GENOMIC DNA]</scope>
</reference>
<proteinExistence type="predicted"/>
<evidence type="ECO:0000313" key="2">
    <source>
        <dbReference type="Proteomes" id="UP000278807"/>
    </source>
</evidence>
<reference evidence="3" key="1">
    <citation type="submission" date="2017-02" db="UniProtKB">
        <authorList>
            <consortium name="WormBaseParasite"/>
        </authorList>
    </citation>
    <scope>IDENTIFICATION</scope>
</reference>
<dbReference type="AlphaFoldDB" id="A0A0R3TA05"/>
<dbReference type="EMBL" id="UZAE01002450">
    <property type="protein sequence ID" value="VDN99751.1"/>
    <property type="molecule type" value="Genomic_DNA"/>
</dbReference>
<organism evidence="3">
    <name type="scientific">Rodentolepis nana</name>
    <name type="common">Dwarf tapeworm</name>
    <name type="synonym">Hymenolepis nana</name>
    <dbReference type="NCBI Taxonomy" id="102285"/>
    <lineage>
        <taxon>Eukaryota</taxon>
        <taxon>Metazoa</taxon>
        <taxon>Spiralia</taxon>
        <taxon>Lophotrochozoa</taxon>
        <taxon>Platyhelminthes</taxon>
        <taxon>Cestoda</taxon>
        <taxon>Eucestoda</taxon>
        <taxon>Cyclophyllidea</taxon>
        <taxon>Hymenolepididae</taxon>
        <taxon>Rodentolepis</taxon>
    </lineage>
</organism>
<sequence length="128" mass="14900">MKSDYMTSYPSVAVLCQVKLEEQKCLNEFEPFRHFPSVWNPGFGIVPFSGFHPPTSTWRIELGYELSMSSSPTTLWVVGEFRQICYYLSLNDMKETVRSQISMLVNRKDNESELNYGFNDIQYRNSTS</sequence>
<keyword evidence="2" id="KW-1185">Reference proteome</keyword>
<dbReference type="Proteomes" id="UP000278807">
    <property type="component" value="Unassembled WGS sequence"/>
</dbReference>
<gene>
    <name evidence="1" type="ORF">HNAJ_LOCUS3892</name>
</gene>
<accession>A0A0R3TA05</accession>
<evidence type="ECO:0000313" key="3">
    <source>
        <dbReference type="WBParaSite" id="HNAJ_0000389401-mRNA-1"/>
    </source>
</evidence>
<evidence type="ECO:0000313" key="1">
    <source>
        <dbReference type="EMBL" id="VDN99751.1"/>
    </source>
</evidence>
<name>A0A0R3TA05_RODNA</name>
<dbReference type="WBParaSite" id="HNAJ_0000389401-mRNA-1">
    <property type="protein sequence ID" value="HNAJ_0000389401-mRNA-1"/>
    <property type="gene ID" value="HNAJ_0000389401"/>
</dbReference>